<proteinExistence type="predicted"/>
<name>A0ABD3F0P4_9STRA</name>
<reference evidence="1 2" key="1">
    <citation type="submission" date="2024-09" db="EMBL/GenBank/DDBJ databases">
        <title>Genome sequencing and assembly of Phytophthora oleae, isolate VK10A, causative agent of rot of olive drupes.</title>
        <authorList>
            <person name="Conti Taguali S."/>
            <person name="Riolo M."/>
            <person name="La Spada F."/>
            <person name="Cacciola S.O."/>
            <person name="Dionisio G."/>
        </authorList>
    </citation>
    <scope>NUCLEOTIDE SEQUENCE [LARGE SCALE GENOMIC DNA]</scope>
    <source>
        <strain evidence="1 2">VK10A</strain>
    </source>
</reference>
<gene>
    <name evidence="1" type="ORF">V7S43_016043</name>
</gene>
<protein>
    <submittedName>
        <fullName evidence="1">Uncharacterized protein</fullName>
    </submittedName>
</protein>
<accession>A0ABD3F0P4</accession>
<dbReference type="Proteomes" id="UP001632037">
    <property type="component" value="Unassembled WGS sequence"/>
</dbReference>
<evidence type="ECO:0000313" key="2">
    <source>
        <dbReference type="Proteomes" id="UP001632037"/>
    </source>
</evidence>
<evidence type="ECO:0000313" key="1">
    <source>
        <dbReference type="EMBL" id="KAL3658900.1"/>
    </source>
</evidence>
<dbReference type="AlphaFoldDB" id="A0ABD3F0P4"/>
<sequence>MVSEDFVPNDPNLCAGDSTKAMWYEEMTLQIHIASKKGRDALTFENELLTEIFAQHSPLECYDVSTLEVKKAVKKASDRKKSFWSDVPTASAKGEIFKEEHEEAGDAAAGSDLELDLDDLLDSGEVTSVGSTT</sequence>
<keyword evidence="2" id="KW-1185">Reference proteome</keyword>
<comment type="caution">
    <text evidence="1">The sequence shown here is derived from an EMBL/GenBank/DDBJ whole genome shotgun (WGS) entry which is preliminary data.</text>
</comment>
<organism evidence="1 2">
    <name type="scientific">Phytophthora oleae</name>
    <dbReference type="NCBI Taxonomy" id="2107226"/>
    <lineage>
        <taxon>Eukaryota</taxon>
        <taxon>Sar</taxon>
        <taxon>Stramenopiles</taxon>
        <taxon>Oomycota</taxon>
        <taxon>Peronosporomycetes</taxon>
        <taxon>Peronosporales</taxon>
        <taxon>Peronosporaceae</taxon>
        <taxon>Phytophthora</taxon>
    </lineage>
</organism>
<dbReference type="EMBL" id="JBIMZQ010000050">
    <property type="protein sequence ID" value="KAL3658900.1"/>
    <property type="molecule type" value="Genomic_DNA"/>
</dbReference>